<dbReference type="RefSeq" id="WP_148134160.1">
    <property type="nucleotide sequence ID" value="NZ_CP017634.1"/>
</dbReference>
<evidence type="ECO:0000313" key="4">
    <source>
        <dbReference type="Proteomes" id="UP000323521"/>
    </source>
</evidence>
<gene>
    <name evidence="3" type="ORF">DCMF_09200</name>
</gene>
<protein>
    <recommendedName>
        <fullName evidence="1">Electron transfer flavoprotein small subunit</fullName>
    </recommendedName>
</protein>
<dbReference type="Gene3D" id="3.40.50.620">
    <property type="entry name" value="HUPs"/>
    <property type="match status" value="1"/>
</dbReference>
<proteinExistence type="predicted"/>
<dbReference type="AlphaFoldDB" id="A0A3G1KR38"/>
<dbReference type="PANTHER" id="PTHR21294:SF17">
    <property type="entry name" value="PROTEIN FIXA"/>
    <property type="match status" value="1"/>
</dbReference>
<evidence type="ECO:0000256" key="1">
    <source>
        <dbReference type="ARBA" id="ARBA00042002"/>
    </source>
</evidence>
<keyword evidence="4" id="KW-1185">Reference proteome</keyword>
<feature type="domain" description="Electron transfer flavoprotein alpha/beta-subunit N-terminal" evidence="2">
    <location>
        <begin position="22"/>
        <end position="214"/>
    </location>
</feature>
<dbReference type="InterPro" id="IPR014730">
    <property type="entry name" value="ETF_a/b_N"/>
</dbReference>
<evidence type="ECO:0000259" key="2">
    <source>
        <dbReference type="SMART" id="SM00893"/>
    </source>
</evidence>
<dbReference type="EMBL" id="CP017634">
    <property type="protein sequence ID" value="ATW24924.1"/>
    <property type="molecule type" value="Genomic_DNA"/>
</dbReference>
<dbReference type="InterPro" id="IPR012255">
    <property type="entry name" value="ETF_b"/>
</dbReference>
<reference evidence="3 4" key="1">
    <citation type="submission" date="2016-10" db="EMBL/GenBank/DDBJ databases">
        <title>Complete Genome Sequence of Peptococcaceae strain DCMF.</title>
        <authorList>
            <person name="Edwards R.J."/>
            <person name="Holland S.I."/>
            <person name="Deshpande N.P."/>
            <person name="Wong Y.K."/>
            <person name="Ertan H."/>
            <person name="Manefield M."/>
            <person name="Russell T.L."/>
            <person name="Lee M.J."/>
        </authorList>
    </citation>
    <scope>NUCLEOTIDE SEQUENCE [LARGE SCALE GENOMIC DNA]</scope>
    <source>
        <strain evidence="3 4">DCMF</strain>
    </source>
</reference>
<sequence>MDIVVCLKQVADPGSVEIDPGTGRVEEKRSVYVTHPADLSALEAALALKEQLGGRVSVLSLGPARTERSLREAWAMGADQVLRIWEDDWENVCAPHFVAFALAYFIKKMPCDLVLCGDGGGNFHASEVPAWLAEYLHLPFITGVVALHREEKLQTMTVKRKLEKGKRQVLRCELPALLALSESFSQPRRWAMPDLLAVMQAEIPVAPLLLGTVARMIPPHVSRDMIYQVRPLRPPAQSIDSPDCSLPGAERINRVVSGGMSGKKSELVQGSPEQAARAMVAFLEAADLITKRSQEN</sequence>
<dbReference type="OrthoDB" id="9804960at2"/>
<dbReference type="InterPro" id="IPR014729">
    <property type="entry name" value="Rossmann-like_a/b/a_fold"/>
</dbReference>
<dbReference type="KEGG" id="fwa:DCMF_09200"/>
<name>A0A3G1KR38_FORW1</name>
<dbReference type="SUPFAM" id="SSF52402">
    <property type="entry name" value="Adenine nucleotide alpha hydrolases-like"/>
    <property type="match status" value="1"/>
</dbReference>
<dbReference type="SMART" id="SM00893">
    <property type="entry name" value="ETF"/>
    <property type="match status" value="1"/>
</dbReference>
<dbReference type="PANTHER" id="PTHR21294">
    <property type="entry name" value="ELECTRON TRANSFER FLAVOPROTEIN BETA-SUBUNIT"/>
    <property type="match status" value="1"/>
</dbReference>
<dbReference type="GO" id="GO:0009055">
    <property type="term" value="F:electron transfer activity"/>
    <property type="evidence" value="ECO:0007669"/>
    <property type="project" value="InterPro"/>
</dbReference>
<dbReference type="Pfam" id="PF01012">
    <property type="entry name" value="ETF"/>
    <property type="match status" value="1"/>
</dbReference>
<accession>A0A3G1KR38</accession>
<evidence type="ECO:0000313" key="3">
    <source>
        <dbReference type="EMBL" id="ATW24924.1"/>
    </source>
</evidence>
<dbReference type="Proteomes" id="UP000323521">
    <property type="component" value="Chromosome"/>
</dbReference>
<organism evidence="3 4">
    <name type="scientific">Formimonas warabiya</name>
    <dbReference type="NCBI Taxonomy" id="1761012"/>
    <lineage>
        <taxon>Bacteria</taxon>
        <taxon>Bacillati</taxon>
        <taxon>Bacillota</taxon>
        <taxon>Clostridia</taxon>
        <taxon>Eubacteriales</taxon>
        <taxon>Peptococcaceae</taxon>
        <taxon>Candidatus Formimonas</taxon>
    </lineage>
</organism>